<gene>
    <name evidence="1" type="ORF">CFP56_018004</name>
</gene>
<protein>
    <submittedName>
        <fullName evidence="1">Uncharacterized protein</fullName>
    </submittedName>
</protein>
<name>A0AAW0KLW5_QUESU</name>
<organism evidence="1 2">
    <name type="scientific">Quercus suber</name>
    <name type="common">Cork oak</name>
    <dbReference type="NCBI Taxonomy" id="58331"/>
    <lineage>
        <taxon>Eukaryota</taxon>
        <taxon>Viridiplantae</taxon>
        <taxon>Streptophyta</taxon>
        <taxon>Embryophyta</taxon>
        <taxon>Tracheophyta</taxon>
        <taxon>Spermatophyta</taxon>
        <taxon>Magnoliopsida</taxon>
        <taxon>eudicotyledons</taxon>
        <taxon>Gunneridae</taxon>
        <taxon>Pentapetalae</taxon>
        <taxon>rosids</taxon>
        <taxon>fabids</taxon>
        <taxon>Fagales</taxon>
        <taxon>Fagaceae</taxon>
        <taxon>Quercus</taxon>
    </lineage>
</organism>
<sequence length="34" mass="4093">MVFLSLKLALKEVQRPFYEYESFMLQRLSYSGSM</sequence>
<comment type="caution">
    <text evidence="1">The sequence shown here is derived from an EMBL/GenBank/DDBJ whole genome shotgun (WGS) entry which is preliminary data.</text>
</comment>
<dbReference type="Proteomes" id="UP000237347">
    <property type="component" value="Unassembled WGS sequence"/>
</dbReference>
<dbReference type="EMBL" id="PKMF04000283">
    <property type="protein sequence ID" value="KAK7839429.1"/>
    <property type="molecule type" value="Genomic_DNA"/>
</dbReference>
<dbReference type="AlphaFoldDB" id="A0AAW0KLW5"/>
<proteinExistence type="predicted"/>
<evidence type="ECO:0000313" key="1">
    <source>
        <dbReference type="EMBL" id="KAK7839429.1"/>
    </source>
</evidence>
<reference evidence="1 2" key="1">
    <citation type="journal article" date="2018" name="Sci. Data">
        <title>The draft genome sequence of cork oak.</title>
        <authorList>
            <person name="Ramos A.M."/>
            <person name="Usie A."/>
            <person name="Barbosa P."/>
            <person name="Barros P.M."/>
            <person name="Capote T."/>
            <person name="Chaves I."/>
            <person name="Simoes F."/>
            <person name="Abreu I."/>
            <person name="Carrasquinho I."/>
            <person name="Faro C."/>
            <person name="Guimaraes J.B."/>
            <person name="Mendonca D."/>
            <person name="Nobrega F."/>
            <person name="Rodrigues L."/>
            <person name="Saibo N.J.M."/>
            <person name="Varela M.C."/>
            <person name="Egas C."/>
            <person name="Matos J."/>
            <person name="Miguel C.M."/>
            <person name="Oliveira M.M."/>
            <person name="Ricardo C.P."/>
            <person name="Goncalves S."/>
        </authorList>
    </citation>
    <scope>NUCLEOTIDE SEQUENCE [LARGE SCALE GENOMIC DNA]</scope>
    <source>
        <strain evidence="2">cv. HL8</strain>
    </source>
</reference>
<evidence type="ECO:0000313" key="2">
    <source>
        <dbReference type="Proteomes" id="UP000237347"/>
    </source>
</evidence>
<keyword evidence="2" id="KW-1185">Reference proteome</keyword>
<accession>A0AAW0KLW5</accession>